<name>A0AA36GGC3_9BILA</name>
<keyword evidence="5 10" id="KW-0812">Transmembrane</keyword>
<dbReference type="Proteomes" id="UP001177023">
    <property type="component" value="Unassembled WGS sequence"/>
</dbReference>
<dbReference type="Pfam" id="PF00450">
    <property type="entry name" value="Peptidase_S10"/>
    <property type="match status" value="2"/>
</dbReference>
<feature type="transmembrane region" description="Helical" evidence="10">
    <location>
        <begin position="589"/>
        <end position="608"/>
    </location>
</feature>
<dbReference type="GO" id="GO:0015250">
    <property type="term" value="F:water channel activity"/>
    <property type="evidence" value="ECO:0007669"/>
    <property type="project" value="TreeGrafter"/>
</dbReference>
<dbReference type="Gene3D" id="1.20.1080.10">
    <property type="entry name" value="Glycerol uptake facilitator protein"/>
    <property type="match status" value="1"/>
</dbReference>
<dbReference type="InterPro" id="IPR023271">
    <property type="entry name" value="Aquaporin-like"/>
</dbReference>
<evidence type="ECO:0000256" key="7">
    <source>
        <dbReference type="ARBA" id="ARBA00023136"/>
    </source>
</evidence>
<evidence type="ECO:0000256" key="9">
    <source>
        <dbReference type="SAM" id="MobiDB-lite"/>
    </source>
</evidence>
<dbReference type="Gene3D" id="3.40.50.1820">
    <property type="entry name" value="alpha/beta hydrolase"/>
    <property type="match status" value="1"/>
</dbReference>
<evidence type="ECO:0000256" key="2">
    <source>
        <dbReference type="ARBA" id="ARBA00006175"/>
    </source>
</evidence>
<feature type="transmembrane region" description="Helical" evidence="10">
    <location>
        <begin position="502"/>
        <end position="524"/>
    </location>
</feature>
<evidence type="ECO:0000256" key="10">
    <source>
        <dbReference type="SAM" id="Phobius"/>
    </source>
</evidence>
<dbReference type="PANTHER" id="PTHR43829:SF9">
    <property type="entry name" value="AQUAPORIN-9"/>
    <property type="match status" value="1"/>
</dbReference>
<dbReference type="PANTHER" id="PTHR43829">
    <property type="entry name" value="AQUAPORIN OR AQUAGLYCEROPORIN RELATED"/>
    <property type="match status" value="1"/>
</dbReference>
<dbReference type="PROSITE" id="PS00221">
    <property type="entry name" value="MIP"/>
    <property type="match status" value="1"/>
</dbReference>
<comment type="subcellular location">
    <subcellularLocation>
        <location evidence="1">Membrane</location>
        <topology evidence="1">Multi-pass membrane protein</topology>
    </subcellularLocation>
</comment>
<dbReference type="InterPro" id="IPR029058">
    <property type="entry name" value="AB_hydrolase_fold"/>
</dbReference>
<evidence type="ECO:0000256" key="3">
    <source>
        <dbReference type="ARBA" id="ARBA00009431"/>
    </source>
</evidence>
<comment type="function">
    <text evidence="8">Aquaglyceroporin that may modulate the water content and osmolytes during anhydrobiosis.</text>
</comment>
<comment type="similarity">
    <text evidence="2">Belongs to the MIP/aquaporin (TC 1.A.8) family.</text>
</comment>
<feature type="transmembrane region" description="Helical" evidence="10">
    <location>
        <begin position="459"/>
        <end position="481"/>
    </location>
</feature>
<dbReference type="PRINTS" id="PR00783">
    <property type="entry name" value="MINTRINSICP"/>
</dbReference>
<dbReference type="InterPro" id="IPR022357">
    <property type="entry name" value="MIP_CS"/>
</dbReference>
<evidence type="ECO:0000256" key="4">
    <source>
        <dbReference type="ARBA" id="ARBA00022448"/>
    </source>
</evidence>
<evidence type="ECO:0000256" key="6">
    <source>
        <dbReference type="ARBA" id="ARBA00022989"/>
    </source>
</evidence>
<evidence type="ECO:0000256" key="1">
    <source>
        <dbReference type="ARBA" id="ARBA00004141"/>
    </source>
</evidence>
<dbReference type="CDD" id="cd00333">
    <property type="entry name" value="MIP"/>
    <property type="match status" value="1"/>
</dbReference>
<proteinExistence type="inferred from homology"/>
<feature type="transmembrane region" description="Helical" evidence="10">
    <location>
        <begin position="644"/>
        <end position="663"/>
    </location>
</feature>
<dbReference type="SUPFAM" id="SSF81338">
    <property type="entry name" value="Aquaporin-like"/>
    <property type="match status" value="1"/>
</dbReference>
<evidence type="ECO:0000256" key="5">
    <source>
        <dbReference type="ARBA" id="ARBA00022692"/>
    </source>
</evidence>
<feature type="non-terminal residue" evidence="11">
    <location>
        <position position="1"/>
    </location>
</feature>
<organism evidence="11 12">
    <name type="scientific">Mesorhabditis spiculigera</name>
    <dbReference type="NCBI Taxonomy" id="96644"/>
    <lineage>
        <taxon>Eukaryota</taxon>
        <taxon>Metazoa</taxon>
        <taxon>Ecdysozoa</taxon>
        <taxon>Nematoda</taxon>
        <taxon>Chromadorea</taxon>
        <taxon>Rhabditida</taxon>
        <taxon>Rhabditina</taxon>
        <taxon>Rhabditomorpha</taxon>
        <taxon>Rhabditoidea</taxon>
        <taxon>Rhabditidae</taxon>
        <taxon>Mesorhabditinae</taxon>
        <taxon>Mesorhabditis</taxon>
    </lineage>
</organism>
<sequence>MFYWLTESKSDPGKDPLAVYYSGGPGCSSIGETFEEMGPFYVNRDGKSLYENVYAWNARANVLYMDSPISVGFSYDSANQSFNFATDEQTAQQNYNGMIDFFKRVGPEYAKRDFYLTGSSYSGVYQPMLAQLIVDGISRGTFPNVNFRGFAIGNGYLDARELNNALVMWSAYHGKVSIRDWERMKEVCYQPGVGRQYDMDSYDFTKFLHTDDYLDYRSDGSECGNMTMKIYEIPDDEGLNNYMYYQECWGYRDGIEMEQTSPLLRSGLTGPNGGDYKASHESMMQFFDQMIAQTRTQLKVLLYNGDVDTVCNYLGDARFAKRIAEKYGMQESERTRWKWRGQTAGWQQRYTGKQMIIDVLTVKGAGHFVPNDRGGASVQIISAFLNQDQPDYNLMEKSELPEGFAFPTSRYYPDRLRIRNQLARECLCEFICTFFFLLLGVGCVLQVKTSKGELGGFLSINLGWGLAVAFSCGMGIWLSGGHINPSVSLTQWFLGRLTLKQALWFSVAQTIGAFAGTACAYLNYIEALNDFDGGQRVAEGDTGSLCFLVTCPASYTSYMTGIFDQIIGTGVLTATMAAMLDKRNGVNKWLHPIFGGLSVMLIGMTFAKNDSYPINPARDLGARAFAAIIYGQAAFTAYNHWWWVPIVGPLIGGFVGGFVYLIFIDIHSSSNREERDRKIAPTDARPKIDGFTLTPLPVHKPFQ</sequence>
<feature type="transmembrane region" description="Helical" evidence="10">
    <location>
        <begin position="426"/>
        <end position="447"/>
    </location>
</feature>
<comment type="similarity">
    <text evidence="3">Belongs to the peptidase S10 family.</text>
</comment>
<feature type="compositionally biased region" description="Basic and acidic residues" evidence="9">
    <location>
        <begin position="674"/>
        <end position="688"/>
    </location>
</feature>
<keyword evidence="4" id="KW-0813">Transport</keyword>
<evidence type="ECO:0000313" key="11">
    <source>
        <dbReference type="EMBL" id="CAJ0584136.1"/>
    </source>
</evidence>
<dbReference type="EMBL" id="CATQJA010002685">
    <property type="protein sequence ID" value="CAJ0584136.1"/>
    <property type="molecule type" value="Genomic_DNA"/>
</dbReference>
<dbReference type="GO" id="GO:0016323">
    <property type="term" value="C:basolateral plasma membrane"/>
    <property type="evidence" value="ECO:0007669"/>
    <property type="project" value="TreeGrafter"/>
</dbReference>
<dbReference type="InterPro" id="IPR000425">
    <property type="entry name" value="MIP"/>
</dbReference>
<gene>
    <name evidence="11" type="ORF">MSPICULIGERA_LOCUS22198</name>
</gene>
<dbReference type="GO" id="GO:0004185">
    <property type="term" value="F:serine-type carboxypeptidase activity"/>
    <property type="evidence" value="ECO:0007669"/>
    <property type="project" value="InterPro"/>
</dbReference>
<reference evidence="11" key="1">
    <citation type="submission" date="2023-06" db="EMBL/GenBank/DDBJ databases">
        <authorList>
            <person name="Delattre M."/>
        </authorList>
    </citation>
    <scope>NUCLEOTIDE SEQUENCE</scope>
    <source>
        <strain evidence="11">AF72</strain>
    </source>
</reference>
<comment type="caution">
    <text evidence="11">The sequence shown here is derived from an EMBL/GenBank/DDBJ whole genome shotgun (WGS) entry which is preliminary data.</text>
</comment>
<keyword evidence="6 10" id="KW-1133">Transmembrane helix</keyword>
<dbReference type="AlphaFoldDB" id="A0AA36GGC3"/>
<dbReference type="GO" id="GO:0006508">
    <property type="term" value="P:proteolysis"/>
    <property type="evidence" value="ECO:0007669"/>
    <property type="project" value="InterPro"/>
</dbReference>
<keyword evidence="7 10" id="KW-0472">Membrane</keyword>
<keyword evidence="12" id="KW-1185">Reference proteome</keyword>
<dbReference type="SUPFAM" id="SSF53474">
    <property type="entry name" value="alpha/beta-Hydrolases"/>
    <property type="match status" value="1"/>
</dbReference>
<dbReference type="GO" id="GO:0015254">
    <property type="term" value="F:glycerol channel activity"/>
    <property type="evidence" value="ECO:0007669"/>
    <property type="project" value="TreeGrafter"/>
</dbReference>
<protein>
    <submittedName>
        <fullName evidence="11">Uncharacterized protein</fullName>
    </submittedName>
</protein>
<dbReference type="Pfam" id="PF00230">
    <property type="entry name" value="MIP"/>
    <property type="match status" value="1"/>
</dbReference>
<evidence type="ECO:0000256" key="8">
    <source>
        <dbReference type="ARBA" id="ARBA00045280"/>
    </source>
</evidence>
<feature type="region of interest" description="Disordered" evidence="9">
    <location>
        <begin position="674"/>
        <end position="703"/>
    </location>
</feature>
<accession>A0AA36GGC3</accession>
<dbReference type="InterPro" id="IPR050363">
    <property type="entry name" value="MIP/Aquaporin"/>
</dbReference>
<dbReference type="InterPro" id="IPR001563">
    <property type="entry name" value="Peptidase_S10"/>
</dbReference>
<evidence type="ECO:0000313" key="12">
    <source>
        <dbReference type="Proteomes" id="UP001177023"/>
    </source>
</evidence>